<evidence type="ECO:0000313" key="3">
    <source>
        <dbReference type="Proteomes" id="UP000193566"/>
    </source>
</evidence>
<dbReference type="PANTHER" id="PTHR33055:SF3">
    <property type="entry name" value="PUTATIVE TRANSPOSASE FOR IS117-RELATED"/>
    <property type="match status" value="1"/>
</dbReference>
<name>A0ABY1MIT5_RHORH</name>
<gene>
    <name evidence="2" type="ORF">SAMN02745947_05356</name>
</gene>
<feature type="domain" description="Transposase IS116/IS110/IS902 C-terminal" evidence="1">
    <location>
        <begin position="107"/>
        <end position="191"/>
    </location>
</feature>
<dbReference type="Pfam" id="PF02371">
    <property type="entry name" value="Transposase_20"/>
    <property type="match status" value="1"/>
</dbReference>
<sequence length="241" mass="25901">MEAFDDLDAVDALDLLGKAPDPASAARLTRGQIAAALRNARRRDIETKTDRIQAALRGEHLGRAAVITTAYAATTRSAVAVLSTLNHEIKALQGQVDAHFGRHPDAEIILSQPGLGSLLGPRVLGEFGDDPERYATAKARKNYAATSPITRASGKKKVVAARFVHNDRLVDALNAQAFSALHASPGARAYYDKQRARGLDHGPALRQLANRLVGILHGCLKSRTHYDETTAWAHHAEKAAA</sequence>
<evidence type="ECO:0000313" key="2">
    <source>
        <dbReference type="EMBL" id="SMG58942.1"/>
    </source>
</evidence>
<reference evidence="2 3" key="1">
    <citation type="submission" date="2017-04" db="EMBL/GenBank/DDBJ databases">
        <authorList>
            <person name="Varghese N."/>
            <person name="Submissions S."/>
        </authorList>
    </citation>
    <scope>NUCLEOTIDE SEQUENCE [LARGE SCALE GENOMIC DNA]</scope>
    <source>
        <strain evidence="2 3">J3</strain>
    </source>
</reference>
<dbReference type="PANTHER" id="PTHR33055">
    <property type="entry name" value="TRANSPOSASE FOR INSERTION SEQUENCE ELEMENT IS1111A"/>
    <property type="match status" value="1"/>
</dbReference>
<protein>
    <submittedName>
        <fullName evidence="2">Transposase IS116/IS110/IS902 family protein</fullName>
    </submittedName>
</protein>
<accession>A0ABY1MIT5</accession>
<dbReference type="InterPro" id="IPR047650">
    <property type="entry name" value="Transpos_IS110"/>
</dbReference>
<dbReference type="Proteomes" id="UP000193566">
    <property type="component" value="Unassembled WGS sequence"/>
</dbReference>
<organism evidence="2 3">
    <name type="scientific">Rhodococcus rhodochrous J3</name>
    <dbReference type="NCBI Taxonomy" id="903528"/>
    <lineage>
        <taxon>Bacteria</taxon>
        <taxon>Bacillati</taxon>
        <taxon>Actinomycetota</taxon>
        <taxon>Actinomycetes</taxon>
        <taxon>Mycobacteriales</taxon>
        <taxon>Nocardiaceae</taxon>
        <taxon>Rhodococcus</taxon>
    </lineage>
</organism>
<dbReference type="InterPro" id="IPR003346">
    <property type="entry name" value="Transposase_20"/>
</dbReference>
<dbReference type="EMBL" id="FXAV01000034">
    <property type="protein sequence ID" value="SMG58942.1"/>
    <property type="molecule type" value="Genomic_DNA"/>
</dbReference>
<proteinExistence type="predicted"/>
<evidence type="ECO:0000259" key="1">
    <source>
        <dbReference type="Pfam" id="PF02371"/>
    </source>
</evidence>
<keyword evidence="3" id="KW-1185">Reference proteome</keyword>
<comment type="caution">
    <text evidence="2">The sequence shown here is derived from an EMBL/GenBank/DDBJ whole genome shotgun (WGS) entry which is preliminary data.</text>
</comment>